<organism evidence="2">
    <name type="scientific">Tanacetum cinerariifolium</name>
    <name type="common">Dalmatian daisy</name>
    <name type="synonym">Chrysanthemum cinerariifolium</name>
    <dbReference type="NCBI Taxonomy" id="118510"/>
    <lineage>
        <taxon>Eukaryota</taxon>
        <taxon>Viridiplantae</taxon>
        <taxon>Streptophyta</taxon>
        <taxon>Embryophyta</taxon>
        <taxon>Tracheophyta</taxon>
        <taxon>Spermatophyta</taxon>
        <taxon>Magnoliopsida</taxon>
        <taxon>eudicotyledons</taxon>
        <taxon>Gunneridae</taxon>
        <taxon>Pentapetalae</taxon>
        <taxon>asterids</taxon>
        <taxon>campanulids</taxon>
        <taxon>Asterales</taxon>
        <taxon>Asteraceae</taxon>
        <taxon>Asteroideae</taxon>
        <taxon>Anthemideae</taxon>
        <taxon>Anthemidinae</taxon>
        <taxon>Tanacetum</taxon>
    </lineage>
</organism>
<evidence type="ECO:0008006" key="3">
    <source>
        <dbReference type="Google" id="ProtNLM"/>
    </source>
</evidence>
<gene>
    <name evidence="2" type="ORF">Tci_032868</name>
</gene>
<dbReference type="AlphaFoldDB" id="A0A6L2LIC2"/>
<proteinExistence type="predicted"/>
<name>A0A6L2LIC2_TANCI</name>
<evidence type="ECO:0000313" key="2">
    <source>
        <dbReference type="EMBL" id="GEU60890.1"/>
    </source>
</evidence>
<accession>A0A6L2LIC2</accession>
<protein>
    <recommendedName>
        <fullName evidence="3">Reverse transcriptase domain-containing protein</fullName>
    </recommendedName>
</protein>
<feature type="region of interest" description="Disordered" evidence="1">
    <location>
        <begin position="153"/>
        <end position="177"/>
    </location>
</feature>
<sequence length="251" mass="28186">MCVMFRRDIRGEDVDVAVAYPGFKGKEKRVIKQVTRSVPARVTRSVPAGFTRSVPAEVTRSVPTGFTRSVPAEVTRSVPAGITRSERLINVVKNDISDDSSNDPLLEEADLFLASDNSILPGIKNYAYDSEGDIRFLEELLIDDSIPFPINESSESDFDNPSIPRPPPEPPDVDFEPDSGEEILVVMNDIDVFECLDLRDNFDVSNNENDDYFPFMFVIRIFLHYLIYSKVFTFLLSAESEDTIFDPGISV</sequence>
<evidence type="ECO:0000256" key="1">
    <source>
        <dbReference type="SAM" id="MobiDB-lite"/>
    </source>
</evidence>
<reference evidence="2" key="1">
    <citation type="journal article" date="2019" name="Sci. Rep.">
        <title>Draft genome of Tanacetum cinerariifolium, the natural source of mosquito coil.</title>
        <authorList>
            <person name="Yamashiro T."/>
            <person name="Shiraishi A."/>
            <person name="Satake H."/>
            <person name="Nakayama K."/>
        </authorList>
    </citation>
    <scope>NUCLEOTIDE SEQUENCE</scope>
</reference>
<dbReference type="EMBL" id="BKCJ010004412">
    <property type="protein sequence ID" value="GEU60890.1"/>
    <property type="molecule type" value="Genomic_DNA"/>
</dbReference>
<comment type="caution">
    <text evidence="2">The sequence shown here is derived from an EMBL/GenBank/DDBJ whole genome shotgun (WGS) entry which is preliminary data.</text>
</comment>